<dbReference type="Proteomes" id="UP000184608">
    <property type="component" value="Unassembled WGS sequence"/>
</dbReference>
<organism evidence="1 2">
    <name type="scientific">Vibrio aerogenes CECT 7868</name>
    <dbReference type="NCBI Taxonomy" id="1216006"/>
    <lineage>
        <taxon>Bacteria</taxon>
        <taxon>Pseudomonadati</taxon>
        <taxon>Pseudomonadota</taxon>
        <taxon>Gammaproteobacteria</taxon>
        <taxon>Vibrionales</taxon>
        <taxon>Vibrionaceae</taxon>
        <taxon>Vibrio</taxon>
    </lineage>
</organism>
<proteinExistence type="predicted"/>
<dbReference type="RefSeq" id="WP_073602825.1">
    <property type="nucleotide sequence ID" value="NZ_FQXZ01000010.1"/>
</dbReference>
<evidence type="ECO:0000313" key="2">
    <source>
        <dbReference type="Proteomes" id="UP000184608"/>
    </source>
</evidence>
<sequence length="82" mass="9777">MPKSNYFQHAKLTPEQEKRIFSAKKSDIEDTDLNIHLKAREYLMLMQAVLSSHPQIEYRDLWQIQVFIHNLITESEREYLAG</sequence>
<keyword evidence="2" id="KW-1185">Reference proteome</keyword>
<gene>
    <name evidence="1" type="ORF">VA7868_01058</name>
</gene>
<dbReference type="OrthoDB" id="5879757at2"/>
<reference evidence="1 2" key="1">
    <citation type="submission" date="2016-11" db="EMBL/GenBank/DDBJ databases">
        <authorList>
            <person name="Jaros S."/>
            <person name="Januszkiewicz K."/>
            <person name="Wedrychowicz H."/>
        </authorList>
    </citation>
    <scope>NUCLEOTIDE SEQUENCE [LARGE SCALE GENOMIC DNA]</scope>
    <source>
        <strain evidence="1 2">CECT 7868</strain>
    </source>
</reference>
<dbReference type="EMBL" id="FQXZ01000010">
    <property type="protein sequence ID" value="SHH96681.1"/>
    <property type="molecule type" value="Genomic_DNA"/>
</dbReference>
<protein>
    <submittedName>
        <fullName evidence="1">Uncharacterized protein</fullName>
    </submittedName>
</protein>
<evidence type="ECO:0000313" key="1">
    <source>
        <dbReference type="EMBL" id="SHH96681.1"/>
    </source>
</evidence>
<dbReference type="AlphaFoldDB" id="A0A1M5XA59"/>
<name>A0A1M5XA59_9VIBR</name>
<accession>A0A1M5XA59</accession>